<protein>
    <submittedName>
        <fullName evidence="1">Polyketide cyclase/dehydrase</fullName>
    </submittedName>
</protein>
<accession>K2R4L4</accession>
<dbReference type="PATRIC" id="fig|1204725.3.peg.883"/>
<dbReference type="SUPFAM" id="SSF55961">
    <property type="entry name" value="Bet v1-like"/>
    <property type="match status" value="1"/>
</dbReference>
<evidence type="ECO:0000313" key="2">
    <source>
        <dbReference type="Proteomes" id="UP000007360"/>
    </source>
</evidence>
<dbReference type="Gene3D" id="3.30.530.20">
    <property type="match status" value="1"/>
</dbReference>
<organism evidence="1 2">
    <name type="scientific">Methanobacterium formicicum (strain DSM 3637 / PP1)</name>
    <dbReference type="NCBI Taxonomy" id="1204725"/>
    <lineage>
        <taxon>Archaea</taxon>
        <taxon>Methanobacteriati</taxon>
        <taxon>Methanobacteriota</taxon>
        <taxon>Methanomada group</taxon>
        <taxon>Methanobacteria</taxon>
        <taxon>Methanobacteriales</taxon>
        <taxon>Methanobacteriaceae</taxon>
        <taxon>Methanobacterium</taxon>
    </lineage>
</organism>
<reference evidence="1 2" key="1">
    <citation type="journal article" date="2012" name="J. Bacteriol.">
        <title>Draft genome sequence of Methanobacterium formicicum DSM 3637, an archaebacterium isolated from the methane producer amoeba Pelomyxa palustris.</title>
        <authorList>
            <person name="Gutierrez G."/>
        </authorList>
    </citation>
    <scope>NUCLEOTIDE SEQUENCE [LARGE SCALE GENOMIC DNA]</scope>
    <source>
        <strain evidence="2">DSM 3637 / PP1</strain>
    </source>
</reference>
<dbReference type="InterPro" id="IPR019587">
    <property type="entry name" value="Polyketide_cyclase/dehydratase"/>
</dbReference>
<gene>
    <name evidence="1" type="ORF">A994_04405</name>
</gene>
<dbReference type="InterPro" id="IPR023393">
    <property type="entry name" value="START-like_dom_sf"/>
</dbReference>
<dbReference type="Proteomes" id="UP000007360">
    <property type="component" value="Unassembled WGS sequence"/>
</dbReference>
<keyword evidence="2" id="KW-1185">Reference proteome</keyword>
<evidence type="ECO:0000313" key="1">
    <source>
        <dbReference type="EMBL" id="EKF86167.1"/>
    </source>
</evidence>
<sequence>MVNINEGAPVLAKAEIEINAYPDKVWSIITDIESWPQWNPDIKEVTLHGDLKPGTHFQWKAGPGKISSVLQNVEPPTLIAWTGKTMGINAIHVWKIETIDGKTIARSEESWDGLLSRAMHGRLQKMLEESLNSGLKYLKIEAEQ</sequence>
<dbReference type="OrthoDB" id="66844at2157"/>
<dbReference type="RefSeq" id="WP_004030110.1">
    <property type="nucleotide sequence ID" value="NZ_AMPO01000003.1"/>
</dbReference>
<comment type="caution">
    <text evidence="1">The sequence shown here is derived from an EMBL/GenBank/DDBJ whole genome shotgun (WGS) entry which is preliminary data.</text>
</comment>
<dbReference type="AlphaFoldDB" id="K2R4L4"/>
<dbReference type="EMBL" id="AMPO01000003">
    <property type="protein sequence ID" value="EKF86167.1"/>
    <property type="molecule type" value="Genomic_DNA"/>
</dbReference>
<dbReference type="Pfam" id="PF10604">
    <property type="entry name" value="Polyketide_cyc2"/>
    <property type="match status" value="1"/>
</dbReference>
<proteinExistence type="predicted"/>
<name>K2R4L4_METFP</name>